<evidence type="ECO:0000313" key="1">
    <source>
        <dbReference type="EMBL" id="KHG11650.1"/>
    </source>
</evidence>
<evidence type="ECO:0000313" key="2">
    <source>
        <dbReference type="EMBL" id="KHG21454.1"/>
    </source>
</evidence>
<gene>
    <name evidence="2" type="ORF">F383_09100</name>
    <name evidence="1" type="ORF">F383_12038</name>
</gene>
<accession>A0A0B0NFK6</accession>
<evidence type="ECO:0000313" key="3">
    <source>
        <dbReference type="Proteomes" id="UP000032142"/>
    </source>
</evidence>
<dbReference type="Proteomes" id="UP000032142">
    <property type="component" value="Unassembled WGS sequence"/>
</dbReference>
<keyword evidence="3" id="KW-1185">Reference proteome</keyword>
<dbReference type="AlphaFoldDB" id="A0A0B0NFK6"/>
<protein>
    <submittedName>
        <fullName evidence="1">Uncharacterized protein</fullName>
    </submittedName>
</protein>
<proteinExistence type="predicted"/>
<dbReference type="EMBL" id="KN418630">
    <property type="protein sequence ID" value="KHG21454.1"/>
    <property type="molecule type" value="Genomic_DNA"/>
</dbReference>
<name>A0A0B0NFK6_GOSAR</name>
<organism evidence="1 3">
    <name type="scientific">Gossypium arboreum</name>
    <name type="common">Tree cotton</name>
    <name type="synonym">Gossypium nanking</name>
    <dbReference type="NCBI Taxonomy" id="29729"/>
    <lineage>
        <taxon>Eukaryota</taxon>
        <taxon>Viridiplantae</taxon>
        <taxon>Streptophyta</taxon>
        <taxon>Embryophyta</taxon>
        <taxon>Tracheophyta</taxon>
        <taxon>Spermatophyta</taxon>
        <taxon>Magnoliopsida</taxon>
        <taxon>eudicotyledons</taxon>
        <taxon>Gunneridae</taxon>
        <taxon>Pentapetalae</taxon>
        <taxon>rosids</taxon>
        <taxon>malvids</taxon>
        <taxon>Malvales</taxon>
        <taxon>Malvaceae</taxon>
        <taxon>Malvoideae</taxon>
        <taxon>Gossypium</taxon>
    </lineage>
</organism>
<reference evidence="3" key="2">
    <citation type="submission" date="2014-09" db="EMBL/GenBank/DDBJ databases">
        <authorList>
            <person name="Mudge J."/>
            <person name="Ramaraj T."/>
            <person name="Lindquist I.E."/>
            <person name="Bharti A.K."/>
            <person name="Sundararajan A."/>
            <person name="Cameron C.T."/>
            <person name="Woodward J.E."/>
            <person name="May G.D."/>
            <person name="Brubaker C."/>
            <person name="Broadhvest J."/>
            <person name="Wilkins T.A."/>
        </authorList>
    </citation>
    <scope>NUCLEOTIDE SEQUENCE</scope>
    <source>
        <strain evidence="3">cv. AKA8401</strain>
    </source>
</reference>
<sequence length="17" mass="2005">MLTHSVPFNITLIFPFQ</sequence>
<dbReference type="EMBL" id="KN396246">
    <property type="protein sequence ID" value="KHG11650.1"/>
    <property type="molecule type" value="Genomic_DNA"/>
</dbReference>
<reference evidence="1" key="1">
    <citation type="submission" date="2014-09" db="EMBL/GenBank/DDBJ databases">
        <title>G. arboreum L. cv. AKA8401 A2 genome assembly version 1.0.</title>
        <authorList>
            <person name="Mudge J."/>
            <person name="Ramaraj T."/>
            <person name="Lindquist I.E."/>
            <person name="Bharti A.K."/>
            <person name="Sundararajan A."/>
            <person name="Cameron C.T."/>
            <person name="Woodward J.E."/>
            <person name="May G.D."/>
            <person name="Brubaker C."/>
            <person name="Broadhvest J."/>
            <person name="Wilkins T.A."/>
        </authorList>
    </citation>
    <scope>NUCLEOTIDE SEQUENCE</scope>
</reference>